<reference evidence="7" key="1">
    <citation type="submission" date="2022-11" db="UniProtKB">
        <authorList>
            <consortium name="WormBaseParasite"/>
        </authorList>
    </citation>
    <scope>IDENTIFICATION</scope>
</reference>
<organism evidence="6 7">
    <name type="scientific">Ditylenchus dipsaci</name>
    <dbReference type="NCBI Taxonomy" id="166011"/>
    <lineage>
        <taxon>Eukaryota</taxon>
        <taxon>Metazoa</taxon>
        <taxon>Ecdysozoa</taxon>
        <taxon>Nematoda</taxon>
        <taxon>Chromadorea</taxon>
        <taxon>Rhabditida</taxon>
        <taxon>Tylenchina</taxon>
        <taxon>Tylenchomorpha</taxon>
        <taxon>Sphaerularioidea</taxon>
        <taxon>Anguinidae</taxon>
        <taxon>Anguininae</taxon>
        <taxon>Ditylenchus</taxon>
    </lineage>
</organism>
<evidence type="ECO:0000256" key="5">
    <source>
        <dbReference type="PIRNR" id="PIRNR017888"/>
    </source>
</evidence>
<evidence type="ECO:0000313" key="6">
    <source>
        <dbReference type="Proteomes" id="UP000887574"/>
    </source>
</evidence>
<evidence type="ECO:0000256" key="3">
    <source>
        <dbReference type="ARBA" id="ARBA00022884"/>
    </source>
</evidence>
<dbReference type="GO" id="GO:0005849">
    <property type="term" value="C:mRNA cleavage factor complex"/>
    <property type="evidence" value="ECO:0007669"/>
    <property type="project" value="UniProtKB-UniRule"/>
</dbReference>
<evidence type="ECO:0000313" key="7">
    <source>
        <dbReference type="WBParaSite" id="jg15004"/>
    </source>
</evidence>
<dbReference type="AlphaFoldDB" id="A0A915D211"/>
<keyword evidence="4 5" id="KW-0539">Nucleus</keyword>
<comment type="function">
    <text evidence="5">Component of the cleavage factor Im (CFIm) complex that functions as an activator of the pre-mRNA 3'-end cleavage and polyadenylation processing required for the maturation of pre-mRNA into functional mRNAs. CFIm contributes to the recruitment of multiprotein complexes on specific sequences on the pre-mRNA 3'-end, so called cleavage and polyadenylation signals (pA signals). Most pre-mRNAs contain multiple pA signals, resulting in alternative cleavage and polyadenylation (APA) producing mRNAs with variable 3'-end formation. The CFIm complex acts as a key regulator of cleavage and polyadenylation site choice during APA through its binding to 5'-UGUA-3' elements localized in the 3'-untranslated region (UTR) for a huge number of pre-mRNAs.</text>
</comment>
<dbReference type="Proteomes" id="UP000887574">
    <property type="component" value="Unplaced"/>
</dbReference>
<dbReference type="InterPro" id="IPR016706">
    <property type="entry name" value="Cleav_polyA_spec_factor_su5"/>
</dbReference>
<dbReference type="WBParaSite" id="jg15004">
    <property type="protein sequence ID" value="jg15004"/>
    <property type="gene ID" value="jg15004"/>
</dbReference>
<comment type="similarity">
    <text evidence="1 5">Belongs to the Nudix hydrolase family. CPSF5 subfamily.</text>
</comment>
<dbReference type="CDD" id="cd18871">
    <property type="entry name" value="NUDIX_Cfim25_Nudt21"/>
    <property type="match status" value="1"/>
</dbReference>
<dbReference type="GO" id="GO:0003729">
    <property type="term" value="F:mRNA binding"/>
    <property type="evidence" value="ECO:0007669"/>
    <property type="project" value="UniProtKB-UniRule"/>
</dbReference>
<dbReference type="GO" id="GO:0031124">
    <property type="term" value="P:mRNA 3'-end processing"/>
    <property type="evidence" value="ECO:0007669"/>
    <property type="project" value="InterPro"/>
</dbReference>
<evidence type="ECO:0000256" key="1">
    <source>
        <dbReference type="ARBA" id="ARBA00009710"/>
    </source>
</evidence>
<keyword evidence="5" id="KW-0963">Cytoplasm</keyword>
<comment type="subunit">
    <text evidence="5">Homodimer (via N- and C-terminus); binds RNA as homodimer. Component of the cleavage factor Im (CFIm) complex.</text>
</comment>
<evidence type="ECO:0000256" key="2">
    <source>
        <dbReference type="ARBA" id="ARBA00022664"/>
    </source>
</evidence>
<keyword evidence="2 5" id="KW-0507">mRNA processing</keyword>
<dbReference type="GO" id="GO:0005737">
    <property type="term" value="C:cytoplasm"/>
    <property type="evidence" value="ECO:0007669"/>
    <property type="project" value="UniProtKB-SubCell"/>
</dbReference>
<name>A0A915D211_9BILA</name>
<dbReference type="Gene3D" id="3.90.79.10">
    <property type="entry name" value="Nucleoside Triphosphate Pyrophosphohydrolase"/>
    <property type="match status" value="1"/>
</dbReference>
<accession>A0A915D211</accession>
<proteinExistence type="inferred from homology"/>
<dbReference type="PIRSF" id="PIRSF017888">
    <property type="entry name" value="CPSF-25"/>
    <property type="match status" value="1"/>
</dbReference>
<dbReference type="PANTHER" id="PTHR13047">
    <property type="entry name" value="PRE-MRNA CLEAVAGE FACTOR IM, 25KD SUBUNIT"/>
    <property type="match status" value="1"/>
</dbReference>
<keyword evidence="3 5" id="KW-0694">RNA-binding</keyword>
<dbReference type="FunFam" id="3.90.79.10:FF:000020">
    <property type="entry name" value="Pre-mRNA cleavage factor Im subunit 2"/>
    <property type="match status" value="1"/>
</dbReference>
<comment type="subcellular location">
    <subcellularLocation>
        <location evidence="5">Nucleus</location>
    </subcellularLocation>
    <subcellularLocation>
        <location evidence="5">Cytoplasm</location>
    </subcellularLocation>
</comment>
<dbReference type="Pfam" id="PF13869">
    <property type="entry name" value="NUDIX_2"/>
    <property type="match status" value="1"/>
</dbReference>
<evidence type="ECO:0000256" key="4">
    <source>
        <dbReference type="ARBA" id="ARBA00023242"/>
    </source>
</evidence>
<protein>
    <recommendedName>
        <fullName evidence="5">Cleavage and polyadenylation specificity factor subunit 5</fullName>
    </recommendedName>
</protein>
<sequence>MSSTCFEKLPVEAYAEKQVGIDIKEEINEQGFVGKEKIISKRELPHLRFLYPLSNYTFGTKDAQMELDKSVPARFQRMRAEFEQRGMRRTVEGVLIVHEHSIPHILLLQVGASFFKLPGGELNVGEDELDGLKRILTETLAKDESCRDQWIVGDCLANWWRPNFDPPRYPYVPPHVTKPKELTKLFLVQLPAKATFAVPRNFKLVAAPLLELFDNTSGYGPLISSLPQILSRFQFVHV</sequence>
<keyword evidence="6" id="KW-1185">Reference proteome</keyword>